<reference evidence="1 2" key="1">
    <citation type="submission" date="2018-04" db="EMBL/GenBank/DDBJ databases">
        <authorList>
            <person name="Vogel A."/>
        </authorList>
    </citation>
    <scope>NUCLEOTIDE SEQUENCE [LARGE SCALE GENOMIC DNA]</scope>
</reference>
<proteinExistence type="predicted"/>
<evidence type="ECO:0000313" key="1">
    <source>
        <dbReference type="EMBL" id="VFQ61888.1"/>
    </source>
</evidence>
<protein>
    <submittedName>
        <fullName evidence="1">Uncharacterized protein</fullName>
    </submittedName>
</protein>
<accession>A0A484KAJ6</accession>
<dbReference type="Proteomes" id="UP000595140">
    <property type="component" value="Unassembled WGS sequence"/>
</dbReference>
<evidence type="ECO:0000313" key="2">
    <source>
        <dbReference type="Proteomes" id="UP000595140"/>
    </source>
</evidence>
<organism evidence="1 2">
    <name type="scientific">Cuscuta campestris</name>
    <dbReference type="NCBI Taxonomy" id="132261"/>
    <lineage>
        <taxon>Eukaryota</taxon>
        <taxon>Viridiplantae</taxon>
        <taxon>Streptophyta</taxon>
        <taxon>Embryophyta</taxon>
        <taxon>Tracheophyta</taxon>
        <taxon>Spermatophyta</taxon>
        <taxon>Magnoliopsida</taxon>
        <taxon>eudicotyledons</taxon>
        <taxon>Gunneridae</taxon>
        <taxon>Pentapetalae</taxon>
        <taxon>asterids</taxon>
        <taxon>lamiids</taxon>
        <taxon>Solanales</taxon>
        <taxon>Convolvulaceae</taxon>
        <taxon>Cuscuteae</taxon>
        <taxon>Cuscuta</taxon>
        <taxon>Cuscuta subgen. Grammica</taxon>
        <taxon>Cuscuta sect. Cleistogrammica</taxon>
    </lineage>
</organism>
<name>A0A484KAJ6_9ASTE</name>
<sequence length="85" mass="9795">MVYDDISNIDVSSDIEGLKEALAGRYKNDPNRDYNYICEEIERNKSYFEEKVGPFSASVIPKRITRLGVFWIGKSLTLSCLDFSY</sequence>
<dbReference type="EMBL" id="OOIL02000204">
    <property type="protein sequence ID" value="VFQ61888.1"/>
    <property type="molecule type" value="Genomic_DNA"/>
</dbReference>
<keyword evidence="2" id="KW-1185">Reference proteome</keyword>
<gene>
    <name evidence="1" type="ORF">CCAM_LOCUS3664</name>
</gene>
<dbReference type="AlphaFoldDB" id="A0A484KAJ6"/>